<feature type="compositionally biased region" description="Polar residues" evidence="1">
    <location>
        <begin position="432"/>
        <end position="456"/>
    </location>
</feature>
<feature type="compositionally biased region" description="Low complexity" evidence="1">
    <location>
        <begin position="309"/>
        <end position="320"/>
    </location>
</feature>
<dbReference type="EMBL" id="CP144098">
    <property type="protein sequence ID" value="WWC85708.1"/>
    <property type="molecule type" value="Genomic_DNA"/>
</dbReference>
<dbReference type="PANTHER" id="PTHR38701">
    <property type="entry name" value="CHROMOSOME 8, WHOLE GENOME SHOTGUN SEQUENCE"/>
    <property type="match status" value="1"/>
</dbReference>
<gene>
    <name evidence="2" type="ORF">L201_000574</name>
</gene>
<feature type="compositionally biased region" description="Polar residues" evidence="1">
    <location>
        <begin position="206"/>
        <end position="233"/>
    </location>
</feature>
<feature type="compositionally biased region" description="Low complexity" evidence="1">
    <location>
        <begin position="234"/>
        <end position="252"/>
    </location>
</feature>
<protein>
    <submittedName>
        <fullName evidence="2">Uncharacterized protein</fullName>
    </submittedName>
</protein>
<feature type="region of interest" description="Disordered" evidence="1">
    <location>
        <begin position="1"/>
        <end position="269"/>
    </location>
</feature>
<dbReference type="AlphaFoldDB" id="A0AAX4JMT5"/>
<dbReference type="RefSeq" id="XP_066072471.1">
    <property type="nucleotide sequence ID" value="XM_066216374.1"/>
</dbReference>
<feature type="compositionally biased region" description="Basic and acidic residues" evidence="1">
    <location>
        <begin position="689"/>
        <end position="698"/>
    </location>
</feature>
<sequence>MTEPIKPRRKVTSQISLAPSPSPSPSTPSTSVPARVRAHVTPSSTSSPSSSERPSIRSTPSALCIRSTPTSRARSPAPGLNTPGLSSSTSTPHARITTRAPRTPITSTLPPRSTVGLTPKDAKPTPIAKVRAARSVVDGPSSSSSTLRTPDIRRSNTSSEDDIRKRTISSRSSASGTSQTLPTTARVRQSGASSSITPSTPIHSHNQNQPQSQPLSRPLNSVESSLPSPSIQTPPINGIPSSSPIPHVISTPTASDVNQEDSFSINGLGMDDGGLRILQSTWRDVNSSPERIPNGYNNEDEYEDGNGISSNRSSPSRRSPVILPHALSSAQHALAYIFQHPTASAPTSPIPPSTPTLSHHHQNYVDDGLNKLHKNNTFSHTHHNHTKSKTKLPYYNPNGYPPSLPPLPISPELKTVALPSLTPARSSEDWSRTNSSQGYGTSTSIRKYSGTSSGLSDGQLPQLKEQQDNEGNRDRLSGITAVEDHGESSKLNDGQDVDVVLEEDAQQAKINRKIADLEISNASLLAINKTLEATKSKQRTEILKLRRMLRESLGGGVGLPMASFGLSSMSLMSPSIDSPFEEGDMHNQEEIGYFDEEMIDPQIEARWDKLAELVINMKKLGQESIEKTSKEDIKAPGHGRVLDWMEIEKNERRQDENSEQIGDISIDSMASSSYIQENEGNDDYAGGETSREEVEGVI</sequence>
<reference evidence="2 3" key="1">
    <citation type="submission" date="2024-01" db="EMBL/GenBank/DDBJ databases">
        <title>Comparative genomics of Cryptococcus and Kwoniella reveals pathogenesis evolution and contrasting modes of karyotype evolution via chromosome fusion or intercentromeric recombination.</title>
        <authorList>
            <person name="Coelho M.A."/>
            <person name="David-Palma M."/>
            <person name="Shea T."/>
            <person name="Bowers K."/>
            <person name="McGinley-Smith S."/>
            <person name="Mohammad A.W."/>
            <person name="Gnirke A."/>
            <person name="Yurkov A.M."/>
            <person name="Nowrousian M."/>
            <person name="Sun S."/>
            <person name="Cuomo C.A."/>
            <person name="Heitman J."/>
        </authorList>
    </citation>
    <scope>NUCLEOTIDE SEQUENCE [LARGE SCALE GENOMIC DNA]</scope>
    <source>
        <strain evidence="2 3">CBS 6074</strain>
    </source>
</reference>
<dbReference type="GeneID" id="91091246"/>
<feature type="compositionally biased region" description="Basic and acidic residues" evidence="1">
    <location>
        <begin position="646"/>
        <end position="656"/>
    </location>
</feature>
<name>A0AAX4JMT5_9TREE</name>
<feature type="region of interest" description="Disordered" evidence="1">
    <location>
        <begin position="646"/>
        <end position="698"/>
    </location>
</feature>
<feature type="compositionally biased region" description="Low complexity" evidence="1">
    <location>
        <begin position="193"/>
        <end position="205"/>
    </location>
</feature>
<feature type="compositionally biased region" description="Polar residues" evidence="1">
    <location>
        <begin position="253"/>
        <end position="265"/>
    </location>
</feature>
<keyword evidence="3" id="KW-1185">Reference proteome</keyword>
<dbReference type="Proteomes" id="UP001355207">
    <property type="component" value="Chromosome 1"/>
</dbReference>
<feature type="region of interest" description="Disordered" evidence="1">
    <location>
        <begin position="286"/>
        <end position="320"/>
    </location>
</feature>
<organism evidence="2 3">
    <name type="scientific">Kwoniella dendrophila CBS 6074</name>
    <dbReference type="NCBI Taxonomy" id="1295534"/>
    <lineage>
        <taxon>Eukaryota</taxon>
        <taxon>Fungi</taxon>
        <taxon>Dikarya</taxon>
        <taxon>Basidiomycota</taxon>
        <taxon>Agaricomycotina</taxon>
        <taxon>Tremellomycetes</taxon>
        <taxon>Tremellales</taxon>
        <taxon>Cryptococcaceae</taxon>
        <taxon>Kwoniella</taxon>
    </lineage>
</organism>
<evidence type="ECO:0000313" key="2">
    <source>
        <dbReference type="EMBL" id="WWC85708.1"/>
    </source>
</evidence>
<dbReference type="PANTHER" id="PTHR38701:SF1">
    <property type="entry name" value="UP-REGULATED DURING SEPTATION PROTEIN 1 DOMAIN-CONTAINING PROTEIN"/>
    <property type="match status" value="1"/>
</dbReference>
<feature type="compositionally biased region" description="Low complexity" evidence="1">
    <location>
        <begin position="169"/>
        <end position="180"/>
    </location>
</feature>
<feature type="region of interest" description="Disordered" evidence="1">
    <location>
        <begin position="343"/>
        <end position="407"/>
    </location>
</feature>
<evidence type="ECO:0000256" key="1">
    <source>
        <dbReference type="SAM" id="MobiDB-lite"/>
    </source>
</evidence>
<feature type="compositionally biased region" description="Polar residues" evidence="1">
    <location>
        <begin position="668"/>
        <end position="678"/>
    </location>
</feature>
<feature type="compositionally biased region" description="Basic residues" evidence="1">
    <location>
        <begin position="380"/>
        <end position="390"/>
    </location>
</feature>
<proteinExistence type="predicted"/>
<feature type="region of interest" description="Disordered" evidence="1">
    <location>
        <begin position="422"/>
        <end position="474"/>
    </location>
</feature>
<feature type="compositionally biased region" description="Basic and acidic residues" evidence="1">
    <location>
        <begin position="465"/>
        <end position="474"/>
    </location>
</feature>
<feature type="compositionally biased region" description="Low complexity" evidence="1">
    <location>
        <begin position="41"/>
        <end position="61"/>
    </location>
</feature>
<feature type="compositionally biased region" description="Polar residues" evidence="1">
    <location>
        <begin position="181"/>
        <end position="192"/>
    </location>
</feature>
<feature type="compositionally biased region" description="Low complexity" evidence="1">
    <location>
        <begin position="91"/>
        <end position="108"/>
    </location>
</feature>
<accession>A0AAX4JMT5</accession>
<evidence type="ECO:0000313" key="3">
    <source>
        <dbReference type="Proteomes" id="UP001355207"/>
    </source>
</evidence>